<sequence>MSDSCRRRPGLLIPVQPAGHGGRRHFQVSQDLCCLWLTACEPQIWGGRPGLLIGSDTTPQLPGPGSPPTELSAQSEQASLDCGQNPGPGSNGLRTASALCRGAGVLFKGAPIPGTRIYPVNVTGHGT</sequence>
<feature type="compositionally biased region" description="Polar residues" evidence="1">
    <location>
        <begin position="69"/>
        <end position="78"/>
    </location>
</feature>
<name>A0A7J8ER89_MOLMO</name>
<keyword evidence="3" id="KW-1185">Reference proteome</keyword>
<dbReference type="AlphaFoldDB" id="A0A7J8ER89"/>
<comment type="caution">
    <text evidence="2">The sequence shown here is derived from an EMBL/GenBank/DDBJ whole genome shotgun (WGS) entry which is preliminary data.</text>
</comment>
<evidence type="ECO:0000313" key="2">
    <source>
        <dbReference type="EMBL" id="KAF6437926.1"/>
    </source>
</evidence>
<feature type="region of interest" description="Disordered" evidence="1">
    <location>
        <begin position="1"/>
        <end position="23"/>
    </location>
</feature>
<dbReference type="InParanoid" id="A0A7J8ER89"/>
<dbReference type="Proteomes" id="UP000550707">
    <property type="component" value="Unassembled WGS sequence"/>
</dbReference>
<organism evidence="2 3">
    <name type="scientific">Molossus molossus</name>
    <name type="common">Pallas' mastiff bat</name>
    <name type="synonym">Vespertilio molossus</name>
    <dbReference type="NCBI Taxonomy" id="27622"/>
    <lineage>
        <taxon>Eukaryota</taxon>
        <taxon>Metazoa</taxon>
        <taxon>Chordata</taxon>
        <taxon>Craniata</taxon>
        <taxon>Vertebrata</taxon>
        <taxon>Euteleostomi</taxon>
        <taxon>Mammalia</taxon>
        <taxon>Eutheria</taxon>
        <taxon>Laurasiatheria</taxon>
        <taxon>Chiroptera</taxon>
        <taxon>Yangochiroptera</taxon>
        <taxon>Molossidae</taxon>
        <taxon>Molossus</taxon>
    </lineage>
</organism>
<gene>
    <name evidence="2" type="ORF">HJG59_008649</name>
</gene>
<reference evidence="2 3" key="1">
    <citation type="journal article" date="2020" name="Nature">
        <title>Six reference-quality genomes reveal evolution of bat adaptations.</title>
        <authorList>
            <person name="Jebb D."/>
            <person name="Huang Z."/>
            <person name="Pippel M."/>
            <person name="Hughes G.M."/>
            <person name="Lavrichenko K."/>
            <person name="Devanna P."/>
            <person name="Winkler S."/>
            <person name="Jermiin L.S."/>
            <person name="Skirmuntt E.C."/>
            <person name="Katzourakis A."/>
            <person name="Burkitt-Gray L."/>
            <person name="Ray D.A."/>
            <person name="Sullivan K.A.M."/>
            <person name="Roscito J.G."/>
            <person name="Kirilenko B.M."/>
            <person name="Davalos L.M."/>
            <person name="Corthals A.P."/>
            <person name="Power M.L."/>
            <person name="Jones G."/>
            <person name="Ransome R.D."/>
            <person name="Dechmann D.K.N."/>
            <person name="Locatelli A.G."/>
            <person name="Puechmaille S.J."/>
            <person name="Fedrigo O."/>
            <person name="Jarvis E.D."/>
            <person name="Hiller M."/>
            <person name="Vernes S.C."/>
            <person name="Myers E.W."/>
            <person name="Teeling E.C."/>
        </authorList>
    </citation>
    <scope>NUCLEOTIDE SEQUENCE [LARGE SCALE GENOMIC DNA]</scope>
    <source>
        <strain evidence="2">MMolMol1</strain>
        <tissue evidence="2">Muscle</tissue>
    </source>
</reference>
<dbReference type="EMBL" id="JACASF010000013">
    <property type="protein sequence ID" value="KAF6437926.1"/>
    <property type="molecule type" value="Genomic_DNA"/>
</dbReference>
<proteinExistence type="predicted"/>
<evidence type="ECO:0000313" key="3">
    <source>
        <dbReference type="Proteomes" id="UP000550707"/>
    </source>
</evidence>
<feature type="region of interest" description="Disordered" evidence="1">
    <location>
        <begin position="51"/>
        <end position="94"/>
    </location>
</feature>
<protein>
    <submittedName>
        <fullName evidence="2">Uncharacterized protein</fullName>
    </submittedName>
</protein>
<evidence type="ECO:0000256" key="1">
    <source>
        <dbReference type="SAM" id="MobiDB-lite"/>
    </source>
</evidence>
<accession>A0A7J8ER89</accession>